<dbReference type="AlphaFoldDB" id="A0A4R5PR75"/>
<evidence type="ECO:0000256" key="1">
    <source>
        <dbReference type="ARBA" id="ARBA00004496"/>
    </source>
</evidence>
<keyword evidence="8" id="KW-0949">S-adenosyl-L-methionine</keyword>
<dbReference type="InterPro" id="IPR000682">
    <property type="entry name" value="PCMT"/>
</dbReference>
<name>A0A4R5PR75_9HYPH</name>
<comment type="caution">
    <text evidence="12">The sequence shown here is derived from an EMBL/GenBank/DDBJ whole genome shotgun (WGS) entry which is preliminary data.</text>
</comment>
<dbReference type="Gene3D" id="3.40.50.150">
    <property type="entry name" value="Vaccinia Virus protein VP39"/>
    <property type="match status" value="1"/>
</dbReference>
<dbReference type="EC" id="2.1.1.77" evidence="3"/>
<accession>A0A4R5PR75</accession>
<dbReference type="Pfam" id="PF01135">
    <property type="entry name" value="PCMT"/>
    <property type="match status" value="1"/>
</dbReference>
<evidence type="ECO:0000256" key="8">
    <source>
        <dbReference type="ARBA" id="ARBA00022691"/>
    </source>
</evidence>
<dbReference type="GO" id="GO:0004719">
    <property type="term" value="F:protein-L-isoaspartate (D-aspartate) O-methyltransferase activity"/>
    <property type="evidence" value="ECO:0007669"/>
    <property type="project" value="UniProtKB-EC"/>
</dbReference>
<protein>
    <recommendedName>
        <fullName evidence="4">Protein-L-isoaspartate O-methyltransferase</fullName>
        <ecNumber evidence="3">2.1.1.77</ecNumber>
    </recommendedName>
    <alternativeName>
        <fullName evidence="11">L-isoaspartyl protein carboxyl methyltransferase</fullName>
    </alternativeName>
    <alternativeName>
        <fullName evidence="9">Protein L-isoaspartyl methyltransferase</fullName>
    </alternativeName>
    <alternativeName>
        <fullName evidence="10">Protein-beta-aspartate methyltransferase</fullName>
    </alternativeName>
</protein>
<evidence type="ECO:0000313" key="12">
    <source>
        <dbReference type="EMBL" id="TDH39191.1"/>
    </source>
</evidence>
<keyword evidence="13" id="KW-1185">Reference proteome</keyword>
<dbReference type="OrthoDB" id="9810066at2"/>
<dbReference type="CDD" id="cd02440">
    <property type="entry name" value="AdoMet_MTases"/>
    <property type="match status" value="1"/>
</dbReference>
<reference evidence="12 13" key="1">
    <citation type="journal article" date="2013" name="Int. J. Syst. Evol. Microbiol.">
        <title>Hoeflea suaedae sp. nov., an endophytic bacterium isolated from the root of the halophyte Suaeda maritima.</title>
        <authorList>
            <person name="Chung E.J."/>
            <person name="Park J.A."/>
            <person name="Pramanik P."/>
            <person name="Bibi F."/>
            <person name="Jeon C.O."/>
            <person name="Chung Y.R."/>
        </authorList>
    </citation>
    <scope>NUCLEOTIDE SEQUENCE [LARGE SCALE GENOMIC DNA]</scope>
    <source>
        <strain evidence="12 13">YC6898</strain>
    </source>
</reference>
<evidence type="ECO:0000256" key="11">
    <source>
        <dbReference type="ARBA" id="ARBA00031350"/>
    </source>
</evidence>
<evidence type="ECO:0000256" key="7">
    <source>
        <dbReference type="ARBA" id="ARBA00022679"/>
    </source>
</evidence>
<dbReference type="Proteomes" id="UP000295131">
    <property type="component" value="Unassembled WGS sequence"/>
</dbReference>
<dbReference type="PANTHER" id="PTHR11579:SF0">
    <property type="entry name" value="PROTEIN-L-ISOASPARTATE(D-ASPARTATE) O-METHYLTRANSFERASE"/>
    <property type="match status" value="1"/>
</dbReference>
<keyword evidence="5" id="KW-0963">Cytoplasm</keyword>
<sequence>MNIRLVEKEGFAALVLRLRAEGVADTTLLSAMEQTPRTMFVGAAHAPHAYENRLLPIDCGSFAESPDLIARLLSLASLAPGQRVLDVGTGSGFTAGVIGRIAERVLTIDRYKTLVQLAQQRYSHLAITNVVARQGDGIKGVPGEGTFDRIVVTTAFETMPRHYVDFLVSEGIMVAPLRDKDGTIRLSRFTKIGSRFEREDFFEVPYLPMIAGRASAL</sequence>
<keyword evidence="6 12" id="KW-0489">Methyltransferase</keyword>
<dbReference type="SUPFAM" id="SSF53335">
    <property type="entry name" value="S-adenosyl-L-methionine-dependent methyltransferases"/>
    <property type="match status" value="1"/>
</dbReference>
<evidence type="ECO:0000256" key="3">
    <source>
        <dbReference type="ARBA" id="ARBA00011890"/>
    </source>
</evidence>
<dbReference type="GO" id="GO:0005737">
    <property type="term" value="C:cytoplasm"/>
    <property type="evidence" value="ECO:0007669"/>
    <property type="project" value="UniProtKB-SubCell"/>
</dbReference>
<dbReference type="RefSeq" id="WP_133284022.1">
    <property type="nucleotide sequence ID" value="NZ_SMSI01000001.1"/>
</dbReference>
<dbReference type="GO" id="GO:0032259">
    <property type="term" value="P:methylation"/>
    <property type="evidence" value="ECO:0007669"/>
    <property type="project" value="UniProtKB-KW"/>
</dbReference>
<dbReference type="PROSITE" id="PS01279">
    <property type="entry name" value="PCMT"/>
    <property type="match status" value="1"/>
</dbReference>
<organism evidence="12 13">
    <name type="scientific">Pseudohoeflea suaedae</name>
    <dbReference type="NCBI Taxonomy" id="877384"/>
    <lineage>
        <taxon>Bacteria</taxon>
        <taxon>Pseudomonadati</taxon>
        <taxon>Pseudomonadota</taxon>
        <taxon>Alphaproteobacteria</taxon>
        <taxon>Hyphomicrobiales</taxon>
        <taxon>Rhizobiaceae</taxon>
        <taxon>Pseudohoeflea</taxon>
    </lineage>
</organism>
<dbReference type="PANTHER" id="PTHR11579">
    <property type="entry name" value="PROTEIN-L-ISOASPARTATE O-METHYLTRANSFERASE"/>
    <property type="match status" value="1"/>
</dbReference>
<dbReference type="EMBL" id="SMSI01000001">
    <property type="protein sequence ID" value="TDH39191.1"/>
    <property type="molecule type" value="Genomic_DNA"/>
</dbReference>
<evidence type="ECO:0000256" key="5">
    <source>
        <dbReference type="ARBA" id="ARBA00022490"/>
    </source>
</evidence>
<gene>
    <name evidence="12" type="ORF">E2A64_09015</name>
</gene>
<evidence type="ECO:0000256" key="2">
    <source>
        <dbReference type="ARBA" id="ARBA00005369"/>
    </source>
</evidence>
<evidence type="ECO:0000313" key="13">
    <source>
        <dbReference type="Proteomes" id="UP000295131"/>
    </source>
</evidence>
<evidence type="ECO:0000256" key="10">
    <source>
        <dbReference type="ARBA" id="ARBA00031323"/>
    </source>
</evidence>
<evidence type="ECO:0000256" key="6">
    <source>
        <dbReference type="ARBA" id="ARBA00022603"/>
    </source>
</evidence>
<evidence type="ECO:0000256" key="9">
    <source>
        <dbReference type="ARBA" id="ARBA00030757"/>
    </source>
</evidence>
<proteinExistence type="inferred from homology"/>
<comment type="similarity">
    <text evidence="2">Belongs to the methyltransferase superfamily. L-isoaspartyl/D-aspartyl protein methyltransferase family.</text>
</comment>
<keyword evidence="7 12" id="KW-0808">Transferase</keyword>
<evidence type="ECO:0000256" key="4">
    <source>
        <dbReference type="ARBA" id="ARBA00013346"/>
    </source>
</evidence>
<dbReference type="NCBIfam" id="NF001453">
    <property type="entry name" value="PRK00312.1"/>
    <property type="match status" value="1"/>
</dbReference>
<dbReference type="InterPro" id="IPR029063">
    <property type="entry name" value="SAM-dependent_MTases_sf"/>
</dbReference>
<comment type="subcellular location">
    <subcellularLocation>
        <location evidence="1">Cytoplasm</location>
    </subcellularLocation>
</comment>